<name>A0A0D7B9R0_9AGAR</name>
<sequence>MYTFDMLVVGASGGIDETDLSAYLLKPVDSEWSDGIVALEAGSGQGALARILRDNPTLLGEDNNHCAADLYDSVVSYVISHAHLDHTSSLILAAGSCSGRRKRIYAAKDVLDALMDHIFQGTIWPQLASFSEDDASHLYLLKEIRLKYQPIHCDISLRRMPVSHGDDYESSAFFIRHDPSQKEFLFFGDVAPDKLSKNPRLGHVWAETARKFPEQLSTIFIECSFPSGHPDELLFGHLSPEHLLDELTTLATEVALRDSRKNTLRRPKKKQRSAGNPDALKGKLDGLRVVIIHCKTDLKTKIHPRETIVQQVKDLVKQAGLGAEIIAAVQGMHISI</sequence>
<dbReference type="STRING" id="1314674.A0A0D7B9R0"/>
<dbReference type="Gene3D" id="3.60.15.10">
    <property type="entry name" value="Ribonuclease Z/Hydroxyacylglutathione hydrolase-like"/>
    <property type="match status" value="1"/>
</dbReference>
<keyword evidence="3" id="KW-1185">Reference proteome</keyword>
<dbReference type="Proteomes" id="UP000054007">
    <property type="component" value="Unassembled WGS sequence"/>
</dbReference>
<feature type="compositionally biased region" description="Basic residues" evidence="1">
    <location>
        <begin position="262"/>
        <end position="272"/>
    </location>
</feature>
<dbReference type="Pfam" id="PF02112">
    <property type="entry name" value="PDEase_II"/>
    <property type="match status" value="1"/>
</dbReference>
<dbReference type="InterPro" id="IPR000396">
    <property type="entry name" value="Pdiesterase2"/>
</dbReference>
<gene>
    <name evidence="2" type="ORF">CYLTODRAFT_491613</name>
</gene>
<dbReference type="PANTHER" id="PTHR28283">
    <property type="entry name" value="3',5'-CYCLIC-NUCLEOTIDE PHOSPHODIESTERASE 1"/>
    <property type="match status" value="1"/>
</dbReference>
<proteinExistence type="predicted"/>
<dbReference type="SUPFAM" id="SSF56281">
    <property type="entry name" value="Metallo-hydrolase/oxidoreductase"/>
    <property type="match status" value="1"/>
</dbReference>
<dbReference type="PANTHER" id="PTHR28283:SF1">
    <property type="entry name" value="3',5'-CYCLIC-NUCLEOTIDE PHOSPHODIESTERASE 1"/>
    <property type="match status" value="1"/>
</dbReference>
<dbReference type="InterPro" id="IPR036866">
    <property type="entry name" value="RibonucZ/Hydroxyglut_hydro"/>
</dbReference>
<evidence type="ECO:0000313" key="3">
    <source>
        <dbReference type="Proteomes" id="UP000054007"/>
    </source>
</evidence>
<dbReference type="GO" id="GO:0004115">
    <property type="term" value="F:3',5'-cyclic-AMP phosphodiesterase activity"/>
    <property type="evidence" value="ECO:0007669"/>
    <property type="project" value="InterPro"/>
</dbReference>
<dbReference type="PRINTS" id="PR00388">
    <property type="entry name" value="PDIESTERASE2"/>
</dbReference>
<dbReference type="GO" id="GO:0006198">
    <property type="term" value="P:cAMP catabolic process"/>
    <property type="evidence" value="ECO:0007669"/>
    <property type="project" value="InterPro"/>
</dbReference>
<feature type="region of interest" description="Disordered" evidence="1">
    <location>
        <begin position="258"/>
        <end position="280"/>
    </location>
</feature>
<dbReference type="CDD" id="cd07735">
    <property type="entry name" value="class_II_PDE_MBL-fold"/>
    <property type="match status" value="1"/>
</dbReference>
<evidence type="ECO:0000256" key="1">
    <source>
        <dbReference type="SAM" id="MobiDB-lite"/>
    </source>
</evidence>
<accession>A0A0D7B9R0</accession>
<organism evidence="2 3">
    <name type="scientific">Cylindrobasidium torrendii FP15055 ss-10</name>
    <dbReference type="NCBI Taxonomy" id="1314674"/>
    <lineage>
        <taxon>Eukaryota</taxon>
        <taxon>Fungi</taxon>
        <taxon>Dikarya</taxon>
        <taxon>Basidiomycota</taxon>
        <taxon>Agaricomycotina</taxon>
        <taxon>Agaricomycetes</taxon>
        <taxon>Agaricomycetidae</taxon>
        <taxon>Agaricales</taxon>
        <taxon>Marasmiineae</taxon>
        <taxon>Physalacriaceae</taxon>
        <taxon>Cylindrobasidium</taxon>
    </lineage>
</organism>
<dbReference type="GO" id="GO:0047555">
    <property type="term" value="F:3',5'-cyclic-GMP phosphodiesterase activity"/>
    <property type="evidence" value="ECO:0007669"/>
    <property type="project" value="TreeGrafter"/>
</dbReference>
<reference evidence="2 3" key="1">
    <citation type="journal article" date="2015" name="Fungal Genet. Biol.">
        <title>Evolution of novel wood decay mechanisms in Agaricales revealed by the genome sequences of Fistulina hepatica and Cylindrobasidium torrendii.</title>
        <authorList>
            <person name="Floudas D."/>
            <person name="Held B.W."/>
            <person name="Riley R."/>
            <person name="Nagy L.G."/>
            <person name="Koehler G."/>
            <person name="Ransdell A.S."/>
            <person name="Younus H."/>
            <person name="Chow J."/>
            <person name="Chiniquy J."/>
            <person name="Lipzen A."/>
            <person name="Tritt A."/>
            <person name="Sun H."/>
            <person name="Haridas S."/>
            <person name="LaButti K."/>
            <person name="Ohm R.A."/>
            <person name="Kues U."/>
            <person name="Blanchette R.A."/>
            <person name="Grigoriev I.V."/>
            <person name="Minto R.E."/>
            <person name="Hibbett D.S."/>
        </authorList>
    </citation>
    <scope>NUCLEOTIDE SEQUENCE [LARGE SCALE GENOMIC DNA]</scope>
    <source>
        <strain evidence="2 3">FP15055 ss-10</strain>
    </source>
</reference>
<dbReference type="OrthoDB" id="258495at2759"/>
<protein>
    <submittedName>
        <fullName evidence="2">Cyclic-AMP phosphodiesterase</fullName>
    </submittedName>
</protein>
<dbReference type="AlphaFoldDB" id="A0A0D7B9R0"/>
<dbReference type="EMBL" id="KN880560">
    <property type="protein sequence ID" value="KIY66241.1"/>
    <property type="molecule type" value="Genomic_DNA"/>
</dbReference>
<dbReference type="GO" id="GO:1902660">
    <property type="term" value="P:negative regulation of glucose mediated signaling pathway"/>
    <property type="evidence" value="ECO:0007669"/>
    <property type="project" value="TreeGrafter"/>
</dbReference>
<evidence type="ECO:0000313" key="2">
    <source>
        <dbReference type="EMBL" id="KIY66241.1"/>
    </source>
</evidence>